<dbReference type="KEGG" id="kpm:KPHS_16540"/>
<dbReference type="PATRIC" id="fig|1125630.4.peg.1611"/>
<organism evidence="1 2">
    <name type="scientific">Klebsiella pneumoniae subsp. pneumoniae (strain HS11286)</name>
    <dbReference type="NCBI Taxonomy" id="1125630"/>
    <lineage>
        <taxon>Bacteria</taxon>
        <taxon>Pseudomonadati</taxon>
        <taxon>Pseudomonadota</taxon>
        <taxon>Gammaproteobacteria</taxon>
        <taxon>Enterobacterales</taxon>
        <taxon>Enterobacteriaceae</taxon>
        <taxon>Klebsiella/Raoultella group</taxon>
        <taxon>Klebsiella</taxon>
        <taxon>Klebsiella pneumoniae complex</taxon>
    </lineage>
</organism>
<reference evidence="1 2" key="1">
    <citation type="journal article" date="2012" name="J. Bacteriol.">
        <title>Complete genome sequence of Klebsiella pneumoniae subsp. pneumoniae HS11286, a multidrug-resistant strain isolated from human sputum.</title>
        <authorList>
            <person name="Liu P."/>
            <person name="Li P."/>
            <person name="Jiang X."/>
            <person name="Bi D."/>
            <person name="Xie Y."/>
            <person name="Tai C."/>
            <person name="Deng Z."/>
            <person name="Rajakumar K."/>
            <person name="Ou H.Y."/>
        </authorList>
    </citation>
    <scope>NUCLEOTIDE SEQUENCE [LARGE SCALE GENOMIC DNA]</scope>
    <source>
        <strain evidence="1 2">HS11286</strain>
    </source>
</reference>
<dbReference type="Proteomes" id="UP000007841">
    <property type="component" value="Chromosome"/>
</dbReference>
<evidence type="ECO:0000313" key="2">
    <source>
        <dbReference type="Proteomes" id="UP000007841"/>
    </source>
</evidence>
<proteinExistence type="predicted"/>
<gene>
    <name evidence="1" type="ordered locus">KPHS_16540</name>
</gene>
<name>A0A0H3GQ90_KLEPH</name>
<dbReference type="RefSeq" id="YP_005225954.1">
    <property type="nucleotide sequence ID" value="NC_016845.1"/>
</dbReference>
<dbReference type="HOGENOM" id="CLU_3200957_0_0_6"/>
<dbReference type="AlphaFoldDB" id="A0A0H3GQ90"/>
<accession>A0A0H3GQ90</accession>
<protein>
    <submittedName>
        <fullName evidence="1">Uncharacterized protein</fullName>
    </submittedName>
</protein>
<evidence type="ECO:0000313" key="1">
    <source>
        <dbReference type="EMBL" id="AEW60352.1"/>
    </source>
</evidence>
<dbReference type="STRING" id="1125630.KPHS_16540"/>
<sequence length="45" mass="4752">MAHGGILRGARIKENSEQRGAAGMYSIGKSEKTTLICDGLNNLSC</sequence>
<dbReference type="EMBL" id="CP003200">
    <property type="protein sequence ID" value="AEW60352.1"/>
    <property type="molecule type" value="Genomic_DNA"/>
</dbReference>
<dbReference type="RefSeq" id="WP_004142057.1">
    <property type="nucleotide sequence ID" value="NC_016845.1"/>
</dbReference>
<dbReference type="GeneID" id="11846669"/>
<keyword evidence="2" id="KW-1185">Reference proteome</keyword>